<evidence type="ECO:0000313" key="8">
    <source>
        <dbReference type="Proteomes" id="UP000681720"/>
    </source>
</evidence>
<evidence type="ECO:0000256" key="3">
    <source>
        <dbReference type="ARBA" id="ARBA00023295"/>
    </source>
</evidence>
<evidence type="ECO:0000259" key="5">
    <source>
        <dbReference type="Pfam" id="PF02836"/>
    </source>
</evidence>
<dbReference type="InterPro" id="IPR017853">
    <property type="entry name" value="GH"/>
</dbReference>
<evidence type="ECO:0000259" key="4">
    <source>
        <dbReference type="Pfam" id="PF00703"/>
    </source>
</evidence>
<keyword evidence="2" id="KW-0378">Hydrolase</keyword>
<comment type="caution">
    <text evidence="7">The sequence shown here is derived from an EMBL/GenBank/DDBJ whole genome shotgun (WGS) entry which is preliminary data.</text>
</comment>
<dbReference type="GO" id="GO:0004553">
    <property type="term" value="F:hydrolase activity, hydrolyzing O-glycosyl compounds"/>
    <property type="evidence" value="ECO:0007669"/>
    <property type="project" value="InterPro"/>
</dbReference>
<dbReference type="Gene3D" id="2.60.120.260">
    <property type="entry name" value="Galactose-binding domain-like"/>
    <property type="match status" value="1"/>
</dbReference>
<dbReference type="Pfam" id="PF02837">
    <property type="entry name" value="Glyco_hydro_2_N"/>
    <property type="match status" value="1"/>
</dbReference>
<accession>A0A8S2XYR3</accession>
<dbReference type="InterPro" id="IPR051913">
    <property type="entry name" value="GH2_Domain-Containing"/>
</dbReference>
<proteinExistence type="inferred from homology"/>
<dbReference type="Pfam" id="PF02836">
    <property type="entry name" value="Glyco_hydro_2_C"/>
    <property type="match status" value="1"/>
</dbReference>
<dbReference type="Gene3D" id="3.20.20.80">
    <property type="entry name" value="Glycosidases"/>
    <property type="match status" value="1"/>
</dbReference>
<dbReference type="Proteomes" id="UP000681720">
    <property type="component" value="Unassembled WGS sequence"/>
</dbReference>
<feature type="domain" description="Glycoside hydrolase family 2 catalytic" evidence="5">
    <location>
        <begin position="323"/>
        <end position="481"/>
    </location>
</feature>
<evidence type="ECO:0000313" key="7">
    <source>
        <dbReference type="EMBL" id="CAF4526568.1"/>
    </source>
</evidence>
<dbReference type="EMBL" id="CAJOBJ010087495">
    <property type="protein sequence ID" value="CAF4526568.1"/>
    <property type="molecule type" value="Genomic_DNA"/>
</dbReference>
<dbReference type="AlphaFoldDB" id="A0A8S2XYR3"/>
<dbReference type="PANTHER" id="PTHR42732:SF2">
    <property type="entry name" value="BETA-MANNOSIDASE"/>
    <property type="match status" value="1"/>
</dbReference>
<dbReference type="SUPFAM" id="SSF49303">
    <property type="entry name" value="beta-Galactosidase/glucuronidase domain"/>
    <property type="match status" value="1"/>
</dbReference>
<dbReference type="GO" id="GO:0005975">
    <property type="term" value="P:carbohydrate metabolic process"/>
    <property type="evidence" value="ECO:0007669"/>
    <property type="project" value="InterPro"/>
</dbReference>
<dbReference type="InterPro" id="IPR006102">
    <property type="entry name" value="Ig-like_GH2"/>
</dbReference>
<dbReference type="InterPro" id="IPR036156">
    <property type="entry name" value="Beta-gal/glucu_dom_sf"/>
</dbReference>
<evidence type="ECO:0000256" key="2">
    <source>
        <dbReference type="ARBA" id="ARBA00022801"/>
    </source>
</evidence>
<dbReference type="SUPFAM" id="SSF49785">
    <property type="entry name" value="Galactose-binding domain-like"/>
    <property type="match status" value="1"/>
</dbReference>
<sequence length="486" mass="58733">MNHTYKSISEITPLNDYPRPHLQRQLWLNLNGIWSFTITYINETWPKDYERIIVVPFPVESYLSGINERVDSTMFLWYKRKFNILPLNFHFDNHQQSRILLHFDKVDYETVVYINQHIVGLRHLGGYDPFSFDITSYIKNNENNEIIVRVWDPSNHWYQARGKQRLDVDDPKSIFYTPCSGIWGTVWLEKVPYIHIDRLQFITKISSTKIHLKYRIDLHESPKKPNDPLEERDEQLNIPLRNYENEGYQLKITILKQNQEQLISFTTTKINQDDKIIFSLSEINLWSPQDPYLYNLKIDFYKKDSFIEHIDSYIGFRQISLCLKRKKICLNHRPYFMFGVLDQGYWPDGLYRPQTDDAYRHDIEQMKKLGFNTLRKHMKVETSRWYYWCDVLGMLVWQDMPAGDSYDGYEVEFEEDKQLRLHRDYGTNFFPLDEETNITQRNNIKRRYQSKIQFEYELKTMIDFLSFHPSIVVWVLFNEAWGQYDT</sequence>
<dbReference type="InterPro" id="IPR006103">
    <property type="entry name" value="Glyco_hydro_2_cat"/>
</dbReference>
<feature type="domain" description="Glycosyl hydrolases family 2 sugar binding" evidence="6">
    <location>
        <begin position="77"/>
        <end position="155"/>
    </location>
</feature>
<dbReference type="Pfam" id="PF00703">
    <property type="entry name" value="Glyco_hydro_2"/>
    <property type="match status" value="1"/>
</dbReference>
<feature type="non-terminal residue" evidence="7">
    <location>
        <position position="486"/>
    </location>
</feature>
<dbReference type="PANTHER" id="PTHR42732">
    <property type="entry name" value="BETA-GALACTOSIDASE"/>
    <property type="match status" value="1"/>
</dbReference>
<dbReference type="SUPFAM" id="SSF51445">
    <property type="entry name" value="(Trans)glycosidases"/>
    <property type="match status" value="1"/>
</dbReference>
<evidence type="ECO:0000256" key="1">
    <source>
        <dbReference type="ARBA" id="ARBA00007401"/>
    </source>
</evidence>
<reference evidence="7" key="1">
    <citation type="submission" date="2021-02" db="EMBL/GenBank/DDBJ databases">
        <authorList>
            <person name="Nowell W R."/>
        </authorList>
    </citation>
    <scope>NUCLEOTIDE SEQUENCE</scope>
</reference>
<feature type="domain" description="Glycoside hydrolase family 2 immunoglobulin-like beta-sandwich" evidence="4">
    <location>
        <begin position="244"/>
        <end position="317"/>
    </location>
</feature>
<protein>
    <recommendedName>
        <fullName evidence="9">Beta-galactosidase</fullName>
    </recommendedName>
</protein>
<dbReference type="InterPro" id="IPR006104">
    <property type="entry name" value="Glyco_hydro_2_N"/>
</dbReference>
<evidence type="ECO:0000259" key="6">
    <source>
        <dbReference type="Pfam" id="PF02837"/>
    </source>
</evidence>
<dbReference type="InterPro" id="IPR008979">
    <property type="entry name" value="Galactose-bd-like_sf"/>
</dbReference>
<keyword evidence="3" id="KW-0326">Glycosidase</keyword>
<dbReference type="Gene3D" id="2.60.40.10">
    <property type="entry name" value="Immunoglobulins"/>
    <property type="match status" value="1"/>
</dbReference>
<comment type="similarity">
    <text evidence="1">Belongs to the glycosyl hydrolase 2 family.</text>
</comment>
<evidence type="ECO:0008006" key="9">
    <source>
        <dbReference type="Google" id="ProtNLM"/>
    </source>
</evidence>
<name>A0A8S2XYR3_9BILA</name>
<dbReference type="InterPro" id="IPR013783">
    <property type="entry name" value="Ig-like_fold"/>
</dbReference>
<organism evidence="7 8">
    <name type="scientific">Rotaria magnacalcarata</name>
    <dbReference type="NCBI Taxonomy" id="392030"/>
    <lineage>
        <taxon>Eukaryota</taxon>
        <taxon>Metazoa</taxon>
        <taxon>Spiralia</taxon>
        <taxon>Gnathifera</taxon>
        <taxon>Rotifera</taxon>
        <taxon>Eurotatoria</taxon>
        <taxon>Bdelloidea</taxon>
        <taxon>Philodinida</taxon>
        <taxon>Philodinidae</taxon>
        <taxon>Rotaria</taxon>
    </lineage>
</organism>
<gene>
    <name evidence="7" type="ORF">GIL414_LOCUS35845</name>
</gene>